<evidence type="ECO:0000313" key="3">
    <source>
        <dbReference type="EMBL" id="MFC5728914.1"/>
    </source>
</evidence>
<dbReference type="Gene3D" id="2.30.110.10">
    <property type="entry name" value="Electron Transport, Fmn-binding Protein, Chain A"/>
    <property type="match status" value="1"/>
</dbReference>
<evidence type="ECO:0000313" key="4">
    <source>
        <dbReference type="Proteomes" id="UP001596072"/>
    </source>
</evidence>
<accession>A0ABW0ZH32</accession>
<dbReference type="Pfam" id="PF01613">
    <property type="entry name" value="Flavin_Reduct"/>
    <property type="match status" value="1"/>
</dbReference>
<dbReference type="EMBL" id="JBHSNS010000002">
    <property type="protein sequence ID" value="MFC5728914.1"/>
    <property type="molecule type" value="Genomic_DNA"/>
</dbReference>
<reference evidence="4" key="1">
    <citation type="journal article" date="2019" name="Int. J. Syst. Evol. Microbiol.">
        <title>The Global Catalogue of Microorganisms (GCM) 10K type strain sequencing project: providing services to taxonomists for standard genome sequencing and annotation.</title>
        <authorList>
            <consortium name="The Broad Institute Genomics Platform"/>
            <consortium name="The Broad Institute Genome Sequencing Center for Infectious Disease"/>
            <person name="Wu L."/>
            <person name="Ma J."/>
        </authorList>
    </citation>
    <scope>NUCLEOTIDE SEQUENCE [LARGE SCALE GENOMIC DNA]</scope>
    <source>
        <strain evidence="4">YIM 94188</strain>
    </source>
</reference>
<organism evidence="3 4">
    <name type="scientific">Nocardioides vastitatis</name>
    <dbReference type="NCBI Taxonomy" id="2568655"/>
    <lineage>
        <taxon>Bacteria</taxon>
        <taxon>Bacillati</taxon>
        <taxon>Actinomycetota</taxon>
        <taxon>Actinomycetes</taxon>
        <taxon>Propionibacteriales</taxon>
        <taxon>Nocardioidaceae</taxon>
        <taxon>Nocardioides</taxon>
    </lineage>
</organism>
<gene>
    <name evidence="3" type="ORF">ACFPQB_08285</name>
</gene>
<evidence type="ECO:0000259" key="2">
    <source>
        <dbReference type="SMART" id="SM00903"/>
    </source>
</evidence>
<protein>
    <submittedName>
        <fullName evidence="3">Flavin reductase family protein</fullName>
        <ecNumber evidence="3">1.-.-.-</ecNumber>
    </submittedName>
</protein>
<dbReference type="PANTHER" id="PTHR30466:SF1">
    <property type="entry name" value="FMN REDUCTASE (NADH) RUTF"/>
    <property type="match status" value="1"/>
</dbReference>
<dbReference type="InterPro" id="IPR050268">
    <property type="entry name" value="NADH-dep_flavin_reductase"/>
</dbReference>
<dbReference type="SMART" id="SM00903">
    <property type="entry name" value="Flavin_Reduct"/>
    <property type="match status" value="1"/>
</dbReference>
<keyword evidence="1 3" id="KW-0560">Oxidoreductase</keyword>
<name>A0ABW0ZH32_9ACTN</name>
<dbReference type="RefSeq" id="WP_168798356.1">
    <property type="nucleotide sequence ID" value="NZ_JBHSNS010000002.1"/>
</dbReference>
<sequence>MPPGADRAAVIPERVGAVTGAAARPATRDFFSRCAATVNLITVRDGNVASGMTATSVCSLSLDPPSALICVNREARTRAAIAAAESFVISVLSQDQEEVANLFSRPGGNKTIPETLLSDDPVLDGIGPEFPVLDGVAGALMCRLQCAVDFGSHSIMIGLVEAVYKNEADPQPLVYHDRRYVSTVANLGIAWLQDGLDASSISALGW</sequence>
<feature type="domain" description="Flavin reductase like" evidence="2">
    <location>
        <begin position="31"/>
        <end position="182"/>
    </location>
</feature>
<comment type="caution">
    <text evidence="3">The sequence shown here is derived from an EMBL/GenBank/DDBJ whole genome shotgun (WGS) entry which is preliminary data.</text>
</comment>
<dbReference type="InterPro" id="IPR012349">
    <property type="entry name" value="Split_barrel_FMN-bd"/>
</dbReference>
<dbReference type="GO" id="GO:0016491">
    <property type="term" value="F:oxidoreductase activity"/>
    <property type="evidence" value="ECO:0007669"/>
    <property type="project" value="UniProtKB-KW"/>
</dbReference>
<keyword evidence="4" id="KW-1185">Reference proteome</keyword>
<dbReference type="SUPFAM" id="SSF50475">
    <property type="entry name" value="FMN-binding split barrel"/>
    <property type="match status" value="1"/>
</dbReference>
<dbReference type="PANTHER" id="PTHR30466">
    <property type="entry name" value="FLAVIN REDUCTASE"/>
    <property type="match status" value="1"/>
</dbReference>
<proteinExistence type="predicted"/>
<evidence type="ECO:0000256" key="1">
    <source>
        <dbReference type="ARBA" id="ARBA00023002"/>
    </source>
</evidence>
<dbReference type="InterPro" id="IPR002563">
    <property type="entry name" value="Flavin_Rdtase-like_dom"/>
</dbReference>
<dbReference type="Proteomes" id="UP001596072">
    <property type="component" value="Unassembled WGS sequence"/>
</dbReference>
<dbReference type="EC" id="1.-.-.-" evidence="3"/>